<feature type="chain" id="PRO_5009936795" description="ThuA-like domain-containing protein" evidence="1">
    <location>
        <begin position="19"/>
        <end position="251"/>
    </location>
</feature>
<feature type="domain" description="ThuA-like" evidence="2">
    <location>
        <begin position="24"/>
        <end position="246"/>
    </location>
</feature>
<evidence type="ECO:0000259" key="2">
    <source>
        <dbReference type="Pfam" id="PF06283"/>
    </source>
</evidence>
<dbReference type="PANTHER" id="PTHR40469">
    <property type="entry name" value="SECRETED GLYCOSYL HYDROLASE"/>
    <property type="match status" value="1"/>
</dbReference>
<organism evidence="3 4">
    <name type="scientific">Chitinophaga niabensis</name>
    <dbReference type="NCBI Taxonomy" id="536979"/>
    <lineage>
        <taxon>Bacteria</taxon>
        <taxon>Pseudomonadati</taxon>
        <taxon>Bacteroidota</taxon>
        <taxon>Chitinophagia</taxon>
        <taxon>Chitinophagales</taxon>
        <taxon>Chitinophagaceae</taxon>
        <taxon>Chitinophaga</taxon>
    </lineage>
</organism>
<dbReference type="Gene3D" id="3.40.50.880">
    <property type="match status" value="1"/>
</dbReference>
<reference evidence="4" key="1">
    <citation type="submission" date="2016-11" db="EMBL/GenBank/DDBJ databases">
        <authorList>
            <person name="Varghese N."/>
            <person name="Submissions S."/>
        </authorList>
    </citation>
    <scope>NUCLEOTIDE SEQUENCE [LARGE SCALE GENOMIC DNA]</scope>
    <source>
        <strain evidence="4">DSM 24787</strain>
    </source>
</reference>
<dbReference type="Proteomes" id="UP000185003">
    <property type="component" value="Unassembled WGS sequence"/>
</dbReference>
<dbReference type="InterPro" id="IPR029010">
    <property type="entry name" value="ThuA-like"/>
</dbReference>
<evidence type="ECO:0000313" key="3">
    <source>
        <dbReference type="EMBL" id="SIO44922.1"/>
    </source>
</evidence>
<name>A0A1N6JKM4_9BACT</name>
<keyword evidence="1" id="KW-0732">Signal</keyword>
<dbReference type="EMBL" id="FSRA01000002">
    <property type="protein sequence ID" value="SIO44922.1"/>
    <property type="molecule type" value="Genomic_DNA"/>
</dbReference>
<gene>
    <name evidence="3" type="ORF">SAMN04488055_4126</name>
</gene>
<dbReference type="AlphaFoldDB" id="A0A1N6JKM4"/>
<dbReference type="InterPro" id="IPR029062">
    <property type="entry name" value="Class_I_gatase-like"/>
</dbReference>
<dbReference type="PANTHER" id="PTHR40469:SF2">
    <property type="entry name" value="GALACTOSE-BINDING DOMAIN-LIKE SUPERFAMILY PROTEIN"/>
    <property type="match status" value="1"/>
</dbReference>
<dbReference type="RefSeq" id="WP_074241497.1">
    <property type="nucleotide sequence ID" value="NZ_FSRA01000002.1"/>
</dbReference>
<evidence type="ECO:0000256" key="1">
    <source>
        <dbReference type="SAM" id="SignalP"/>
    </source>
</evidence>
<sequence length="251" mass="28965">MKKLLVVFFLFFIANSVAQTPKFKALVLTERGGGHEGFVAAALEWLNNYAKEQQFEIRVINRTDSINEAYLSQYKVFIQLNFPPYTWSKEAERAFVKYIEEGRGGWVGFHHATLLGEFDGYKMWDWFSQFMGGIRFKNYIAKRATATVHVEDKDHPVMQGLPESFSIPDDEWYTFDKNPRPNVKVLANVDETSYQPPSDIKMGDHPVIWMNEKMKARNVYFLMGHHANLLGSAEFKKMFANAILWAAGTTQ</sequence>
<keyword evidence="4" id="KW-1185">Reference proteome</keyword>
<evidence type="ECO:0000313" key="4">
    <source>
        <dbReference type="Proteomes" id="UP000185003"/>
    </source>
</evidence>
<feature type="signal peptide" evidence="1">
    <location>
        <begin position="1"/>
        <end position="18"/>
    </location>
</feature>
<dbReference type="STRING" id="536979.SAMN04488055_4126"/>
<accession>A0A1N6JKM4</accession>
<dbReference type="Pfam" id="PF06283">
    <property type="entry name" value="ThuA"/>
    <property type="match status" value="1"/>
</dbReference>
<protein>
    <recommendedName>
        <fullName evidence="2">ThuA-like domain-containing protein</fullName>
    </recommendedName>
</protein>
<dbReference type="SUPFAM" id="SSF52317">
    <property type="entry name" value="Class I glutamine amidotransferase-like"/>
    <property type="match status" value="1"/>
</dbReference>
<proteinExistence type="predicted"/>
<dbReference type="OrthoDB" id="1117240at2"/>